<dbReference type="AlphaFoldDB" id="A0A397SIY6"/>
<comment type="caution">
    <text evidence="1">The sequence shown here is derived from an EMBL/GenBank/DDBJ whole genome shotgun (WGS) entry which is preliminary data.</text>
</comment>
<accession>A0A397SIY6</accession>
<evidence type="ECO:0000313" key="1">
    <source>
        <dbReference type="EMBL" id="RIA84606.1"/>
    </source>
</evidence>
<protein>
    <submittedName>
        <fullName evidence="1">Uncharacterized protein</fullName>
    </submittedName>
</protein>
<sequence length="141" mass="16961">MSSNLLDEPNKKLKINISKDDENFLKNFSKDFYCKIIETNDFNNFEKFSIEWIKSYLDNSKNPKNILELMKNHEQSKVWFTILIGFFYRLGIGCDIDKEETRELYLLAINNEIDKDKDTFDSLINKKHYYRKIFIIIIILL</sequence>
<dbReference type="EMBL" id="QKYT01000481">
    <property type="protein sequence ID" value="RIA84606.1"/>
    <property type="molecule type" value="Genomic_DNA"/>
</dbReference>
<gene>
    <name evidence="1" type="ORF">C1645_832033</name>
</gene>
<reference evidence="1 2" key="1">
    <citation type="submission" date="2018-06" db="EMBL/GenBank/DDBJ databases">
        <title>Comparative genomics reveals the genomic features of Rhizophagus irregularis, R. cerebriforme, R. diaphanum and Gigaspora rosea, and their symbiotic lifestyle signature.</title>
        <authorList>
            <person name="Morin E."/>
            <person name="San Clemente H."/>
            <person name="Chen E.C.H."/>
            <person name="De La Providencia I."/>
            <person name="Hainaut M."/>
            <person name="Kuo A."/>
            <person name="Kohler A."/>
            <person name="Murat C."/>
            <person name="Tang N."/>
            <person name="Roy S."/>
            <person name="Loubradou J."/>
            <person name="Henrissat B."/>
            <person name="Grigoriev I.V."/>
            <person name="Corradi N."/>
            <person name="Roux C."/>
            <person name="Martin F.M."/>
        </authorList>
    </citation>
    <scope>NUCLEOTIDE SEQUENCE [LARGE SCALE GENOMIC DNA]</scope>
    <source>
        <strain evidence="1 2">DAOM 227022</strain>
    </source>
</reference>
<dbReference type="Proteomes" id="UP000265703">
    <property type="component" value="Unassembled WGS sequence"/>
</dbReference>
<keyword evidence="2" id="KW-1185">Reference proteome</keyword>
<dbReference type="OrthoDB" id="2418924at2759"/>
<name>A0A397SIY6_9GLOM</name>
<evidence type="ECO:0000313" key="2">
    <source>
        <dbReference type="Proteomes" id="UP000265703"/>
    </source>
</evidence>
<proteinExistence type="predicted"/>
<organism evidence="1 2">
    <name type="scientific">Glomus cerebriforme</name>
    <dbReference type="NCBI Taxonomy" id="658196"/>
    <lineage>
        <taxon>Eukaryota</taxon>
        <taxon>Fungi</taxon>
        <taxon>Fungi incertae sedis</taxon>
        <taxon>Mucoromycota</taxon>
        <taxon>Glomeromycotina</taxon>
        <taxon>Glomeromycetes</taxon>
        <taxon>Glomerales</taxon>
        <taxon>Glomeraceae</taxon>
        <taxon>Glomus</taxon>
    </lineage>
</organism>